<dbReference type="InterPro" id="IPR011604">
    <property type="entry name" value="PDDEXK-like_dom_sf"/>
</dbReference>
<protein>
    <submittedName>
        <fullName evidence="3">Alkaline nuclease</fullName>
    </submittedName>
</protein>
<comment type="caution">
    <text evidence="3">The sequence shown here is derived from an EMBL/GenBank/DDBJ whole genome shotgun (WGS) entry which is preliminary data.</text>
</comment>
<evidence type="ECO:0000313" key="3">
    <source>
        <dbReference type="EMBL" id="KAK3924289.1"/>
    </source>
</evidence>
<dbReference type="SUPFAM" id="SSF52980">
    <property type="entry name" value="Restriction endonuclease-like"/>
    <property type="match status" value="1"/>
</dbReference>
<accession>A0AAE1LMR0</accession>
<dbReference type="Proteomes" id="UP001219518">
    <property type="component" value="Unassembled WGS sequence"/>
</dbReference>
<dbReference type="InterPro" id="IPR051703">
    <property type="entry name" value="NF-kappa-B_Signaling_Reg"/>
</dbReference>
<dbReference type="EMBL" id="JAHWGI010001169">
    <property type="protein sequence ID" value="KAK3924289.1"/>
    <property type="molecule type" value="Genomic_DNA"/>
</dbReference>
<proteinExistence type="predicted"/>
<gene>
    <name evidence="3" type="ORF">KUF71_002560</name>
</gene>
<feature type="region of interest" description="Disordered" evidence="1">
    <location>
        <begin position="288"/>
        <end position="317"/>
    </location>
</feature>
<sequence>MGGEDIASKRDSAHQIEVKLTKPFSAAVTTTGTHCYWRKSGNPKNPGLVREKQYETKKPLGPRINFDPRPTAYKTDGISDAQLREFKENLQQSTPTCLFLYHLDSGFIPSTVMDSEVILDLDTDEGCMMLADNCSKLLWMLARKCLGKSGPFEVANTRGQHTSKVWHAERVLCVNPSSAKTFLQLKKEITIIRWLRKKIWHYGNFENEAMRTGKRLESVARKRCETILKEEQNPKYCITETGLWKNPKYPQLACSPDGIITLQGEKNKLLEIKVLTMLHKISESDQEIYNLEEEDNPDPDDSTDKRKKLKPINPEKFEDEMTPKQKRSFYLKRNEEGCIKLKPTHAYNYQIQMSLDILELEECILCVYSETGCILVTVQYDQEFWEEKRYRLIQKHREMIIPEVILGRTKRWLPPCQLVYSCFHEDPHDDYFEDNNHAED</sequence>
<keyword evidence="4" id="KW-1185">Reference proteome</keyword>
<reference evidence="3" key="1">
    <citation type="submission" date="2021-07" db="EMBL/GenBank/DDBJ databases">
        <authorList>
            <person name="Catto M.A."/>
            <person name="Jacobson A."/>
            <person name="Kennedy G."/>
            <person name="Labadie P."/>
            <person name="Hunt B.G."/>
            <person name="Srinivasan R."/>
        </authorList>
    </citation>
    <scope>NUCLEOTIDE SEQUENCE</scope>
    <source>
        <strain evidence="3">PL_HMW_Pooled</strain>
        <tissue evidence="3">Head</tissue>
    </source>
</reference>
<dbReference type="InterPro" id="IPR011335">
    <property type="entry name" value="Restrct_endonuc-II-like"/>
</dbReference>
<dbReference type="AlphaFoldDB" id="A0AAE1LMR0"/>
<dbReference type="PANTHER" id="PTHR46609:SF8">
    <property type="entry name" value="YQAJ VIRAL RECOMBINASE DOMAIN-CONTAINING PROTEIN"/>
    <property type="match status" value="1"/>
</dbReference>
<dbReference type="InterPro" id="IPR019080">
    <property type="entry name" value="YqaJ_viral_recombinase"/>
</dbReference>
<dbReference type="Pfam" id="PF09588">
    <property type="entry name" value="YqaJ"/>
    <property type="match status" value="1"/>
</dbReference>
<dbReference type="PANTHER" id="PTHR46609">
    <property type="entry name" value="EXONUCLEASE, PHAGE-TYPE/RECB, C-TERMINAL DOMAIN-CONTAINING PROTEIN"/>
    <property type="match status" value="1"/>
</dbReference>
<evidence type="ECO:0000313" key="4">
    <source>
        <dbReference type="Proteomes" id="UP001219518"/>
    </source>
</evidence>
<evidence type="ECO:0000256" key="1">
    <source>
        <dbReference type="SAM" id="MobiDB-lite"/>
    </source>
</evidence>
<name>A0AAE1LMR0_9NEOP</name>
<feature type="compositionally biased region" description="Acidic residues" evidence="1">
    <location>
        <begin position="288"/>
        <end position="301"/>
    </location>
</feature>
<dbReference type="Gene3D" id="3.90.320.10">
    <property type="match status" value="1"/>
</dbReference>
<dbReference type="GO" id="GO:0006281">
    <property type="term" value="P:DNA repair"/>
    <property type="evidence" value="ECO:0007669"/>
    <property type="project" value="UniProtKB-ARBA"/>
</dbReference>
<reference evidence="3" key="2">
    <citation type="journal article" date="2023" name="BMC Genomics">
        <title>Pest status, molecular evolution, and epigenetic factors derived from the genome assembly of Frankliniella fusca, a thysanopteran phytovirus vector.</title>
        <authorList>
            <person name="Catto M.A."/>
            <person name="Labadie P.E."/>
            <person name="Jacobson A.L."/>
            <person name="Kennedy G.G."/>
            <person name="Srinivasan R."/>
            <person name="Hunt B.G."/>
        </authorList>
    </citation>
    <scope>NUCLEOTIDE SEQUENCE</scope>
    <source>
        <strain evidence="3">PL_HMW_Pooled</strain>
    </source>
</reference>
<dbReference type="CDD" id="cd22343">
    <property type="entry name" value="PDDEXK_lambda_exonuclease-like"/>
    <property type="match status" value="1"/>
</dbReference>
<evidence type="ECO:0000259" key="2">
    <source>
        <dbReference type="Pfam" id="PF09588"/>
    </source>
</evidence>
<feature type="domain" description="YqaJ viral recombinase" evidence="2">
    <location>
        <begin position="180"/>
        <end position="277"/>
    </location>
</feature>
<organism evidence="3 4">
    <name type="scientific">Frankliniella fusca</name>
    <dbReference type="NCBI Taxonomy" id="407009"/>
    <lineage>
        <taxon>Eukaryota</taxon>
        <taxon>Metazoa</taxon>
        <taxon>Ecdysozoa</taxon>
        <taxon>Arthropoda</taxon>
        <taxon>Hexapoda</taxon>
        <taxon>Insecta</taxon>
        <taxon>Pterygota</taxon>
        <taxon>Neoptera</taxon>
        <taxon>Paraneoptera</taxon>
        <taxon>Thysanoptera</taxon>
        <taxon>Terebrantia</taxon>
        <taxon>Thripoidea</taxon>
        <taxon>Thripidae</taxon>
        <taxon>Frankliniella</taxon>
    </lineage>
</organism>